<gene>
    <name evidence="4" type="ORF">XM47_10160</name>
</gene>
<evidence type="ECO:0000259" key="2">
    <source>
        <dbReference type="Pfam" id="PF01408"/>
    </source>
</evidence>
<reference evidence="4 5" key="1">
    <citation type="submission" date="2015-04" db="EMBL/GenBank/DDBJ databases">
        <title>Draft Genome Sequence of the Novel Agar-Digesting Marine Bacterium Q1.</title>
        <authorList>
            <person name="Li Y."/>
            <person name="Li D."/>
            <person name="Chen G."/>
            <person name="Du Z."/>
        </authorList>
    </citation>
    <scope>NUCLEOTIDE SEQUENCE [LARGE SCALE GENOMIC DNA]</scope>
    <source>
        <strain evidence="4 5">Q1</strain>
    </source>
</reference>
<dbReference type="PANTHER" id="PTHR43708">
    <property type="entry name" value="CONSERVED EXPRESSED OXIDOREDUCTASE (EUROFUNG)"/>
    <property type="match status" value="1"/>
</dbReference>
<protein>
    <submittedName>
        <fullName evidence="4">Oxidoreductase</fullName>
    </submittedName>
</protein>
<evidence type="ECO:0000313" key="4">
    <source>
        <dbReference type="EMBL" id="KMT65224.1"/>
    </source>
</evidence>
<dbReference type="InterPro" id="IPR051317">
    <property type="entry name" value="Gfo/Idh/MocA_oxidoreduct"/>
</dbReference>
<dbReference type="PANTHER" id="PTHR43708:SF3">
    <property type="entry name" value="OXIDOREDUCTASE"/>
    <property type="match status" value="1"/>
</dbReference>
<dbReference type="Gene3D" id="3.30.360.10">
    <property type="entry name" value="Dihydrodipicolinate Reductase, domain 2"/>
    <property type="match status" value="1"/>
</dbReference>
<dbReference type="InterPro" id="IPR055170">
    <property type="entry name" value="GFO_IDH_MocA-like_dom"/>
</dbReference>
<name>A0A0J8GV91_9ALTE</name>
<sequence>MSMIRMGMVGGGQGAFIGAVHRMAANIDSQIELVCGAFSSTAEKSITSGKALMLPENRCYPDFQTMFEMESQLPEDKRMQFVAIVTPNHMHFPAAKAALEAGFHVLSDKPATLNLDEVKALKKIVEQTGLLYGLTHTYTGYPMVKEAQQLVANGEIGKVRKVIVEYIQGWLSEAQDADNKQADWRTDPARSGISGCMGDIGSHAANLVEYVTGKEITHVCAELTAFVEGRRLDDDGIVLLKMQDGIKGTLQASQIAAGEENNLTIRVYGEKGGLEWHQEEPNTLTVKYLDKPTQVFRTGGGSNSARAAGVTRTPMGHPEGYLEAFANIYVNFAKAVADFAQGKTIDPSEYDFPDVIEGVRGMALVESFVNSSNQDTKWYNLDQLLADA</sequence>
<feature type="domain" description="Gfo/Idh/MocA-like oxidoreductase N-terminal" evidence="2">
    <location>
        <begin position="4"/>
        <end position="134"/>
    </location>
</feature>
<feature type="domain" description="GFO/IDH/MocA-like oxidoreductase" evidence="3">
    <location>
        <begin position="145"/>
        <end position="275"/>
    </location>
</feature>
<dbReference type="InterPro" id="IPR000683">
    <property type="entry name" value="Gfo/Idh/MocA-like_OxRdtase_N"/>
</dbReference>
<dbReference type="STRING" id="1513271.XM47_10160"/>
<accession>A0A0J8GV91</accession>
<keyword evidence="5" id="KW-1185">Reference proteome</keyword>
<organism evidence="4 5">
    <name type="scientific">Catenovulum maritimum</name>
    <dbReference type="NCBI Taxonomy" id="1513271"/>
    <lineage>
        <taxon>Bacteria</taxon>
        <taxon>Pseudomonadati</taxon>
        <taxon>Pseudomonadota</taxon>
        <taxon>Gammaproteobacteria</taxon>
        <taxon>Alteromonadales</taxon>
        <taxon>Alteromonadaceae</taxon>
        <taxon>Catenovulum</taxon>
    </lineage>
</organism>
<evidence type="ECO:0000256" key="1">
    <source>
        <dbReference type="ARBA" id="ARBA00022729"/>
    </source>
</evidence>
<dbReference type="SUPFAM" id="SSF51735">
    <property type="entry name" value="NAD(P)-binding Rossmann-fold domains"/>
    <property type="match status" value="1"/>
</dbReference>
<dbReference type="GO" id="GO:0000166">
    <property type="term" value="F:nucleotide binding"/>
    <property type="evidence" value="ECO:0007669"/>
    <property type="project" value="InterPro"/>
</dbReference>
<dbReference type="InterPro" id="IPR036291">
    <property type="entry name" value="NAD(P)-bd_dom_sf"/>
</dbReference>
<dbReference type="EMBL" id="LAZL01000014">
    <property type="protein sequence ID" value="KMT65224.1"/>
    <property type="molecule type" value="Genomic_DNA"/>
</dbReference>
<keyword evidence="1" id="KW-0732">Signal</keyword>
<dbReference type="PATRIC" id="fig|1513271.3.peg.2067"/>
<dbReference type="Proteomes" id="UP000037600">
    <property type="component" value="Unassembled WGS sequence"/>
</dbReference>
<dbReference type="OrthoDB" id="9801953at2"/>
<dbReference type="AlphaFoldDB" id="A0A0J8GV91"/>
<proteinExistence type="predicted"/>
<dbReference type="Gene3D" id="3.40.50.720">
    <property type="entry name" value="NAD(P)-binding Rossmann-like Domain"/>
    <property type="match status" value="1"/>
</dbReference>
<dbReference type="SUPFAM" id="SSF55347">
    <property type="entry name" value="Glyceraldehyde-3-phosphate dehydrogenase-like, C-terminal domain"/>
    <property type="match status" value="1"/>
</dbReference>
<dbReference type="RefSeq" id="WP_048692217.1">
    <property type="nucleotide sequence ID" value="NZ_KQ130490.1"/>
</dbReference>
<evidence type="ECO:0000313" key="5">
    <source>
        <dbReference type="Proteomes" id="UP000037600"/>
    </source>
</evidence>
<dbReference type="Pfam" id="PF01408">
    <property type="entry name" value="GFO_IDH_MocA"/>
    <property type="match status" value="1"/>
</dbReference>
<comment type="caution">
    <text evidence="4">The sequence shown here is derived from an EMBL/GenBank/DDBJ whole genome shotgun (WGS) entry which is preliminary data.</text>
</comment>
<evidence type="ECO:0000259" key="3">
    <source>
        <dbReference type="Pfam" id="PF22725"/>
    </source>
</evidence>
<dbReference type="Pfam" id="PF22725">
    <property type="entry name" value="GFO_IDH_MocA_C3"/>
    <property type="match status" value="1"/>
</dbReference>